<keyword evidence="1" id="KW-0175">Coiled coil</keyword>
<keyword evidence="3" id="KW-1185">Reference proteome</keyword>
<sequence length="222" mass="23831">MSVSRQEHERLEERLARAEKAVMMQAGQIQELQAQVDALLLAPARAAPVVPSATFRERSRTPAPAYSLAMPIPAATPAVQPVASVFARTRPAPARRTGFDVVLTPEQFAEQNGLDEKCLEALLGQAPEVQDLVISQGPAEGRNPSAMVMGRIAKAMRESGSDMQQQVETFIAENLLDEKCAEALRSQTPECQVAVLNQGPASGRNASAMVMGRIAKFQRGGA</sequence>
<accession>A0AA36NB15</accession>
<dbReference type="AlphaFoldDB" id="A0AA36NB15"/>
<dbReference type="EMBL" id="CAUJNA010003599">
    <property type="protein sequence ID" value="CAJ1405740.1"/>
    <property type="molecule type" value="Genomic_DNA"/>
</dbReference>
<name>A0AA36NB15_9DINO</name>
<dbReference type="Proteomes" id="UP001178507">
    <property type="component" value="Unassembled WGS sequence"/>
</dbReference>
<evidence type="ECO:0000256" key="1">
    <source>
        <dbReference type="SAM" id="Coils"/>
    </source>
</evidence>
<organism evidence="2 3">
    <name type="scientific">Effrenium voratum</name>
    <dbReference type="NCBI Taxonomy" id="2562239"/>
    <lineage>
        <taxon>Eukaryota</taxon>
        <taxon>Sar</taxon>
        <taxon>Alveolata</taxon>
        <taxon>Dinophyceae</taxon>
        <taxon>Suessiales</taxon>
        <taxon>Symbiodiniaceae</taxon>
        <taxon>Effrenium</taxon>
    </lineage>
</organism>
<evidence type="ECO:0000313" key="3">
    <source>
        <dbReference type="Proteomes" id="UP001178507"/>
    </source>
</evidence>
<comment type="caution">
    <text evidence="2">The sequence shown here is derived from an EMBL/GenBank/DDBJ whole genome shotgun (WGS) entry which is preliminary data.</text>
</comment>
<proteinExistence type="predicted"/>
<protein>
    <submittedName>
        <fullName evidence="2">Uncharacterized protein</fullName>
    </submittedName>
</protein>
<reference evidence="2" key="1">
    <citation type="submission" date="2023-08" db="EMBL/GenBank/DDBJ databases">
        <authorList>
            <person name="Chen Y."/>
            <person name="Shah S."/>
            <person name="Dougan E. K."/>
            <person name="Thang M."/>
            <person name="Chan C."/>
        </authorList>
    </citation>
    <scope>NUCLEOTIDE SEQUENCE</scope>
</reference>
<gene>
    <name evidence="2" type="ORF">EVOR1521_LOCUS27876</name>
</gene>
<feature type="coiled-coil region" evidence="1">
    <location>
        <begin position="1"/>
        <end position="35"/>
    </location>
</feature>
<evidence type="ECO:0000313" key="2">
    <source>
        <dbReference type="EMBL" id="CAJ1405740.1"/>
    </source>
</evidence>